<dbReference type="GO" id="GO:0046872">
    <property type="term" value="F:metal ion binding"/>
    <property type="evidence" value="ECO:0007669"/>
    <property type="project" value="UniProtKB-KW"/>
</dbReference>
<keyword evidence="1" id="KW-0479">Metal-binding</keyword>
<sequence>MKKTCWIIYNGSLVADKFLDQARLMAEACTHHNVEPIIYKNYEIPMTLHAPLEVKPDFVIFLDKDILLATYLKNQGIPIFNDPDVIETCDNKAKQYIQLAQAHIPMPKTIVAPKVYPKFTIRDSGYFEGVLNTLGLPMIIKEGHGSFGMKVYLIETAEQFFEKVESLRGVDFVFQEFIASSKGRDIRVNTIGNEVVAAMYRHSETDFRANVTNGGTAETVVLTTAQKDLALRAAKAVGAAFAGVDLLFGPHEEPIVCEVNAASHIRNIYNVTGINVGDRFVEYILHELEASHEAGVSSL</sequence>
<dbReference type="Pfam" id="PF08443">
    <property type="entry name" value="RimK"/>
    <property type="match status" value="1"/>
</dbReference>
<dbReference type="InterPro" id="IPR013815">
    <property type="entry name" value="ATP_grasp_subdomain_1"/>
</dbReference>
<dbReference type="Gene3D" id="3.40.50.20">
    <property type="match status" value="1"/>
</dbReference>
<evidence type="ECO:0000256" key="4">
    <source>
        <dbReference type="PROSITE-ProRule" id="PRU00409"/>
    </source>
</evidence>
<dbReference type="GO" id="GO:0016879">
    <property type="term" value="F:ligase activity, forming carbon-nitrogen bonds"/>
    <property type="evidence" value="ECO:0007669"/>
    <property type="project" value="TreeGrafter"/>
</dbReference>
<dbReference type="GO" id="GO:0005524">
    <property type="term" value="F:ATP binding"/>
    <property type="evidence" value="ECO:0007669"/>
    <property type="project" value="UniProtKB-UniRule"/>
</dbReference>
<name>A0A433RRU9_9BACL</name>
<keyword evidence="2 4" id="KW-0547">Nucleotide-binding</keyword>
<feature type="domain" description="ATP-grasp" evidence="5">
    <location>
        <begin position="96"/>
        <end position="285"/>
    </location>
</feature>
<dbReference type="PANTHER" id="PTHR21621">
    <property type="entry name" value="RIBOSOMAL PROTEIN S6 MODIFICATION PROTEIN"/>
    <property type="match status" value="1"/>
</dbReference>
<dbReference type="GO" id="GO:0016740">
    <property type="term" value="F:transferase activity"/>
    <property type="evidence" value="ECO:0007669"/>
    <property type="project" value="UniProtKB-KW"/>
</dbReference>
<evidence type="ECO:0000259" key="5">
    <source>
        <dbReference type="PROSITE" id="PS50975"/>
    </source>
</evidence>
<dbReference type="NCBIfam" id="TIGR00768">
    <property type="entry name" value="rimK_fam"/>
    <property type="match status" value="1"/>
</dbReference>
<accession>A0A433RRU9</accession>
<dbReference type="RefSeq" id="WP_233600587.1">
    <property type="nucleotide sequence ID" value="NZ_JTFC01000032.1"/>
</dbReference>
<proteinExistence type="predicted"/>
<dbReference type="EMBL" id="JTFC01000032">
    <property type="protein sequence ID" value="RUS54340.1"/>
    <property type="molecule type" value="Genomic_DNA"/>
</dbReference>
<gene>
    <name evidence="6" type="ORF">QI30_13055</name>
</gene>
<keyword evidence="6" id="KW-0808">Transferase</keyword>
<dbReference type="InterPro" id="IPR011761">
    <property type="entry name" value="ATP-grasp"/>
</dbReference>
<comment type="caution">
    <text evidence="6">The sequence shown here is derived from an EMBL/GenBank/DDBJ whole genome shotgun (WGS) entry which is preliminary data.</text>
</comment>
<dbReference type="SUPFAM" id="SSF56059">
    <property type="entry name" value="Glutathione synthetase ATP-binding domain-like"/>
    <property type="match status" value="1"/>
</dbReference>
<protein>
    <submittedName>
        <fullName evidence="6">30S ribosomal protein S6 glutaminyl transferase</fullName>
    </submittedName>
</protein>
<reference evidence="6 7" key="1">
    <citation type="submission" date="2014-11" db="EMBL/GenBank/DDBJ databases">
        <title>Genome sequence and analysis of novel Kurthia sp.</title>
        <authorList>
            <person name="Lawson J.N."/>
            <person name="Gonzalez J.E."/>
            <person name="Rinauldi L."/>
            <person name="Xuan Z."/>
            <person name="Firman A."/>
            <person name="Shaddox L."/>
            <person name="Trudeau A."/>
            <person name="Shah S."/>
            <person name="Reiman D."/>
        </authorList>
    </citation>
    <scope>NUCLEOTIDE SEQUENCE [LARGE SCALE GENOMIC DNA]</scope>
    <source>
        <strain evidence="6 7">3B1D</strain>
    </source>
</reference>
<organism evidence="6 7">
    <name type="scientific">Candidatus Kurthia intestinigallinarum</name>
    <dbReference type="NCBI Taxonomy" id="1562256"/>
    <lineage>
        <taxon>Bacteria</taxon>
        <taxon>Bacillati</taxon>
        <taxon>Bacillota</taxon>
        <taxon>Bacilli</taxon>
        <taxon>Bacillales</taxon>
        <taxon>Caryophanaceae</taxon>
        <taxon>Kurthia</taxon>
    </lineage>
</organism>
<dbReference type="Proteomes" id="UP000288623">
    <property type="component" value="Unassembled WGS sequence"/>
</dbReference>
<dbReference type="AlphaFoldDB" id="A0A433RRU9"/>
<dbReference type="GO" id="GO:0005737">
    <property type="term" value="C:cytoplasm"/>
    <property type="evidence" value="ECO:0007669"/>
    <property type="project" value="TreeGrafter"/>
</dbReference>
<evidence type="ECO:0000256" key="3">
    <source>
        <dbReference type="ARBA" id="ARBA00022840"/>
    </source>
</evidence>
<dbReference type="Gene3D" id="3.30.470.20">
    <property type="entry name" value="ATP-grasp fold, B domain"/>
    <property type="match status" value="1"/>
</dbReference>
<dbReference type="Gene3D" id="3.30.1490.20">
    <property type="entry name" value="ATP-grasp fold, A domain"/>
    <property type="match status" value="1"/>
</dbReference>
<dbReference type="PROSITE" id="PS50975">
    <property type="entry name" value="ATP_GRASP"/>
    <property type="match status" value="1"/>
</dbReference>
<dbReference type="PANTHER" id="PTHR21621:SF0">
    <property type="entry name" value="BETA-CITRYLGLUTAMATE SYNTHASE B-RELATED"/>
    <property type="match status" value="1"/>
</dbReference>
<keyword evidence="7" id="KW-1185">Reference proteome</keyword>
<evidence type="ECO:0000256" key="2">
    <source>
        <dbReference type="ARBA" id="ARBA00022741"/>
    </source>
</evidence>
<dbReference type="InterPro" id="IPR013651">
    <property type="entry name" value="ATP-grasp_RimK-type"/>
</dbReference>
<evidence type="ECO:0000256" key="1">
    <source>
        <dbReference type="ARBA" id="ARBA00022723"/>
    </source>
</evidence>
<keyword evidence="3 4" id="KW-0067">ATP-binding</keyword>
<dbReference type="InterPro" id="IPR004666">
    <property type="entry name" value="Rp_bS6_RimK/Lys_biosynth_LsyX"/>
</dbReference>
<evidence type="ECO:0000313" key="6">
    <source>
        <dbReference type="EMBL" id="RUS54340.1"/>
    </source>
</evidence>
<evidence type="ECO:0000313" key="7">
    <source>
        <dbReference type="Proteomes" id="UP000288623"/>
    </source>
</evidence>